<evidence type="ECO:0000256" key="4">
    <source>
        <dbReference type="ARBA" id="ARBA00022679"/>
    </source>
</evidence>
<dbReference type="Pfam" id="PF05637">
    <property type="entry name" value="Glyco_transf_34"/>
    <property type="match status" value="1"/>
</dbReference>
<dbReference type="PANTHER" id="PTHR31311">
    <property type="entry name" value="XYLOGLUCAN 6-XYLOSYLTRANSFERASE 5-RELATED-RELATED"/>
    <property type="match status" value="1"/>
</dbReference>
<evidence type="ECO:0000256" key="3">
    <source>
        <dbReference type="ARBA" id="ARBA00022676"/>
    </source>
</evidence>
<keyword evidence="13" id="KW-1185">Reference proteome</keyword>
<keyword evidence="10" id="KW-0325">Glycoprotein</keyword>
<evidence type="ECO:0000256" key="5">
    <source>
        <dbReference type="ARBA" id="ARBA00022692"/>
    </source>
</evidence>
<evidence type="ECO:0000256" key="11">
    <source>
        <dbReference type="SAM" id="Phobius"/>
    </source>
</evidence>
<comment type="similarity">
    <text evidence="2">Belongs to the glycosyltransferase 34 family.</text>
</comment>
<sequence>MSKIHHQLKLSSRFSDGIMFLSGMLATLIISWCFPSIILSNSNPVSSLNPSLITPFLSTKTKTVNQTTFYDDPNMNYTMGAPVQNWDEKRQQWLAANPSFAGSRERVLMVTGTQPKPCTNPDGDHFLLRLFKNKVDYCRIHGHDIFYNNVLLHPGMFGYWAKYPLVKAAMLAHPEAEWIWWVDSDAVFTDMDFALPLEKYKNYNLVAYGWPSVIYKKKSSMGVNAGVFLIRNCQWSMEMIDRWASFGPQTENYAKWGKIQEKMFYDKTDTTSDDQTALTYMLLVEKDQWADKIHLESEYYFQGYWLDIVEKYENVTSHYTEIEKKVPELRMKHAEKAGEKYRALWQKYLAGANAGGYTDGSWRRPFMTHFTGCEPCSGKFNPMYTAEACTGGLVRALNFADSQVLRNFGYTRRDLSNSSSVEYL</sequence>
<evidence type="ECO:0000256" key="1">
    <source>
        <dbReference type="ARBA" id="ARBA00004323"/>
    </source>
</evidence>
<dbReference type="PANTHER" id="PTHR31311:SF3">
    <property type="entry name" value="GLYCOSYLTRANSFERASE 7-RELATED"/>
    <property type="match status" value="1"/>
</dbReference>
<dbReference type="AlphaFoldDB" id="A0AAW1MTF6"/>
<evidence type="ECO:0000256" key="2">
    <source>
        <dbReference type="ARBA" id="ARBA00005664"/>
    </source>
</evidence>
<keyword evidence="3" id="KW-0328">Glycosyltransferase</keyword>
<evidence type="ECO:0000313" key="12">
    <source>
        <dbReference type="EMBL" id="KAK9749591.1"/>
    </source>
</evidence>
<evidence type="ECO:0000313" key="13">
    <source>
        <dbReference type="Proteomes" id="UP001443914"/>
    </source>
</evidence>
<accession>A0AAW1MTF6</accession>
<keyword evidence="5 11" id="KW-0812">Transmembrane</keyword>
<evidence type="ECO:0000256" key="9">
    <source>
        <dbReference type="ARBA" id="ARBA00023136"/>
    </source>
</evidence>
<dbReference type="InterPro" id="IPR029044">
    <property type="entry name" value="Nucleotide-diphossugar_trans"/>
</dbReference>
<evidence type="ECO:0000256" key="6">
    <source>
        <dbReference type="ARBA" id="ARBA00022968"/>
    </source>
</evidence>
<gene>
    <name evidence="12" type="ORF">RND81_02G136600</name>
</gene>
<proteinExistence type="inferred from homology"/>
<dbReference type="GO" id="GO:0005802">
    <property type="term" value="C:trans-Golgi network"/>
    <property type="evidence" value="ECO:0007669"/>
    <property type="project" value="TreeGrafter"/>
</dbReference>
<dbReference type="EMBL" id="JBDFQZ010000002">
    <property type="protein sequence ID" value="KAK9749591.1"/>
    <property type="molecule type" value="Genomic_DNA"/>
</dbReference>
<dbReference type="Gene3D" id="3.90.550.10">
    <property type="entry name" value="Spore Coat Polysaccharide Biosynthesis Protein SpsA, Chain A"/>
    <property type="match status" value="1"/>
</dbReference>
<dbReference type="GO" id="GO:0008378">
    <property type="term" value="F:galactosyltransferase activity"/>
    <property type="evidence" value="ECO:0007669"/>
    <property type="project" value="TreeGrafter"/>
</dbReference>
<protein>
    <submittedName>
        <fullName evidence="12">Uncharacterized protein</fullName>
    </submittedName>
</protein>
<name>A0AAW1MTF6_SAPOF</name>
<dbReference type="GO" id="GO:0005768">
    <property type="term" value="C:endosome"/>
    <property type="evidence" value="ECO:0007669"/>
    <property type="project" value="TreeGrafter"/>
</dbReference>
<keyword evidence="9 11" id="KW-0472">Membrane</keyword>
<dbReference type="Proteomes" id="UP001443914">
    <property type="component" value="Unassembled WGS sequence"/>
</dbReference>
<keyword evidence="4" id="KW-0808">Transferase</keyword>
<reference evidence="12" key="1">
    <citation type="submission" date="2024-03" db="EMBL/GenBank/DDBJ databases">
        <title>WGS assembly of Saponaria officinalis var. Norfolk2.</title>
        <authorList>
            <person name="Jenkins J."/>
            <person name="Shu S."/>
            <person name="Grimwood J."/>
            <person name="Barry K."/>
            <person name="Goodstein D."/>
            <person name="Schmutz J."/>
            <person name="Leebens-Mack J."/>
            <person name="Osbourn A."/>
        </authorList>
    </citation>
    <scope>NUCLEOTIDE SEQUENCE [LARGE SCALE GENOMIC DNA]</scope>
    <source>
        <strain evidence="12">JIC</strain>
    </source>
</reference>
<dbReference type="FunFam" id="3.90.550.10:FF:000101">
    <property type="entry name" value="Probable glycosyltransferase 5"/>
    <property type="match status" value="1"/>
</dbReference>
<feature type="transmembrane region" description="Helical" evidence="11">
    <location>
        <begin position="20"/>
        <end position="39"/>
    </location>
</feature>
<evidence type="ECO:0000256" key="10">
    <source>
        <dbReference type="ARBA" id="ARBA00023180"/>
    </source>
</evidence>
<comment type="caution">
    <text evidence="12">The sequence shown here is derived from an EMBL/GenBank/DDBJ whole genome shotgun (WGS) entry which is preliminary data.</text>
</comment>
<keyword evidence="8" id="KW-0333">Golgi apparatus</keyword>
<keyword evidence="7 11" id="KW-1133">Transmembrane helix</keyword>
<evidence type="ECO:0000256" key="8">
    <source>
        <dbReference type="ARBA" id="ARBA00023034"/>
    </source>
</evidence>
<dbReference type="InterPro" id="IPR008630">
    <property type="entry name" value="Glyco_trans_34"/>
</dbReference>
<evidence type="ECO:0000256" key="7">
    <source>
        <dbReference type="ARBA" id="ARBA00022989"/>
    </source>
</evidence>
<organism evidence="12 13">
    <name type="scientific">Saponaria officinalis</name>
    <name type="common">Common soapwort</name>
    <name type="synonym">Lychnis saponaria</name>
    <dbReference type="NCBI Taxonomy" id="3572"/>
    <lineage>
        <taxon>Eukaryota</taxon>
        <taxon>Viridiplantae</taxon>
        <taxon>Streptophyta</taxon>
        <taxon>Embryophyta</taxon>
        <taxon>Tracheophyta</taxon>
        <taxon>Spermatophyta</taxon>
        <taxon>Magnoliopsida</taxon>
        <taxon>eudicotyledons</taxon>
        <taxon>Gunneridae</taxon>
        <taxon>Pentapetalae</taxon>
        <taxon>Caryophyllales</taxon>
        <taxon>Caryophyllaceae</taxon>
        <taxon>Caryophylleae</taxon>
        <taxon>Saponaria</taxon>
    </lineage>
</organism>
<comment type="subcellular location">
    <subcellularLocation>
        <location evidence="1">Golgi apparatus membrane</location>
        <topology evidence="1">Single-pass type II membrane protein</topology>
    </subcellularLocation>
</comment>
<dbReference type="GO" id="GO:0000139">
    <property type="term" value="C:Golgi membrane"/>
    <property type="evidence" value="ECO:0007669"/>
    <property type="project" value="UniProtKB-SubCell"/>
</dbReference>
<keyword evidence="6" id="KW-0735">Signal-anchor</keyword>